<dbReference type="EMBL" id="JANPWB010000012">
    <property type="protein sequence ID" value="KAJ1120447.1"/>
    <property type="molecule type" value="Genomic_DNA"/>
</dbReference>
<protein>
    <submittedName>
        <fullName evidence="2">Uncharacterized protein</fullName>
    </submittedName>
</protein>
<gene>
    <name evidence="2" type="ORF">NDU88_008612</name>
</gene>
<evidence type="ECO:0000313" key="2">
    <source>
        <dbReference type="EMBL" id="KAJ1120447.1"/>
    </source>
</evidence>
<dbReference type="AlphaFoldDB" id="A0AAV7NWR4"/>
<keyword evidence="3" id="KW-1185">Reference proteome</keyword>
<accession>A0AAV7NWR4</accession>
<proteinExistence type="predicted"/>
<comment type="caution">
    <text evidence="2">The sequence shown here is derived from an EMBL/GenBank/DDBJ whole genome shotgun (WGS) entry which is preliminary data.</text>
</comment>
<organism evidence="2 3">
    <name type="scientific">Pleurodeles waltl</name>
    <name type="common">Iberian ribbed newt</name>
    <dbReference type="NCBI Taxonomy" id="8319"/>
    <lineage>
        <taxon>Eukaryota</taxon>
        <taxon>Metazoa</taxon>
        <taxon>Chordata</taxon>
        <taxon>Craniata</taxon>
        <taxon>Vertebrata</taxon>
        <taxon>Euteleostomi</taxon>
        <taxon>Amphibia</taxon>
        <taxon>Batrachia</taxon>
        <taxon>Caudata</taxon>
        <taxon>Salamandroidea</taxon>
        <taxon>Salamandridae</taxon>
        <taxon>Pleurodelinae</taxon>
        <taxon>Pleurodeles</taxon>
    </lineage>
</organism>
<reference evidence="2" key="1">
    <citation type="journal article" date="2022" name="bioRxiv">
        <title>Sequencing and chromosome-scale assembly of the giantPleurodeles waltlgenome.</title>
        <authorList>
            <person name="Brown T."/>
            <person name="Elewa A."/>
            <person name="Iarovenko S."/>
            <person name="Subramanian E."/>
            <person name="Araus A.J."/>
            <person name="Petzold A."/>
            <person name="Susuki M."/>
            <person name="Suzuki K.-i.T."/>
            <person name="Hayashi T."/>
            <person name="Toyoda A."/>
            <person name="Oliveira C."/>
            <person name="Osipova E."/>
            <person name="Leigh N.D."/>
            <person name="Simon A."/>
            <person name="Yun M.H."/>
        </authorList>
    </citation>
    <scope>NUCLEOTIDE SEQUENCE</scope>
    <source>
        <strain evidence="2">20211129_DDA</strain>
        <tissue evidence="2">Liver</tissue>
    </source>
</reference>
<sequence length="149" mass="16042">MAGYTRLMFMVYFAKAGALRGGFVYEKNFRISGGVLLAHKILAAGTLISQAIRETPCPEPETLETSSCIQAKPRLEIRLASPTSARFRVEAERSSAPHRSACCPDPGIECRRGGAAVAASIRPVSWSPGASEARVRGLGAQQEHRRSSL</sequence>
<evidence type="ECO:0000313" key="3">
    <source>
        <dbReference type="Proteomes" id="UP001066276"/>
    </source>
</evidence>
<evidence type="ECO:0000256" key="1">
    <source>
        <dbReference type="SAM" id="MobiDB-lite"/>
    </source>
</evidence>
<dbReference type="Proteomes" id="UP001066276">
    <property type="component" value="Chromosome 8"/>
</dbReference>
<feature type="region of interest" description="Disordered" evidence="1">
    <location>
        <begin position="130"/>
        <end position="149"/>
    </location>
</feature>
<name>A0AAV7NWR4_PLEWA</name>